<dbReference type="InterPro" id="IPR033699">
    <property type="entry name" value="POLO_box_Plk4_1"/>
</dbReference>
<evidence type="ECO:0000313" key="13">
    <source>
        <dbReference type="Proteomes" id="UP000186594"/>
    </source>
</evidence>
<evidence type="ECO:0000256" key="8">
    <source>
        <dbReference type="PROSITE-ProRule" id="PRU10141"/>
    </source>
</evidence>
<dbReference type="InterPro" id="IPR046437">
    <property type="entry name" value="Ser_Thr-PK_POLO_box_1_sf"/>
</dbReference>
<comment type="subcellular location">
    <subcellularLocation>
        <location evidence="1">Cytoplasm</location>
    </subcellularLocation>
</comment>
<evidence type="ECO:0000256" key="7">
    <source>
        <dbReference type="ARBA" id="ARBA00022840"/>
    </source>
</evidence>
<dbReference type="GO" id="GO:0005737">
    <property type="term" value="C:cytoplasm"/>
    <property type="evidence" value="ECO:0007669"/>
    <property type="project" value="UniProtKB-SubCell"/>
</dbReference>
<evidence type="ECO:0000256" key="2">
    <source>
        <dbReference type="ARBA" id="ARBA00022490"/>
    </source>
</evidence>
<dbReference type="InterPro" id="IPR036947">
    <property type="entry name" value="POLO_box_dom_sf"/>
</dbReference>
<feature type="binding site" evidence="8">
    <location>
        <position position="58"/>
    </location>
    <ligand>
        <name>ATP</name>
        <dbReference type="ChEBI" id="CHEBI:30616"/>
    </ligand>
</feature>
<dbReference type="InterPro" id="IPR000719">
    <property type="entry name" value="Prot_kinase_dom"/>
</dbReference>
<accession>A0A1U7LNZ5</accession>
<feature type="region of interest" description="Disordered" evidence="9">
    <location>
        <begin position="415"/>
        <end position="464"/>
    </location>
</feature>
<protein>
    <submittedName>
        <fullName evidence="12">Serine/threonine-protein kinase PLK4</fullName>
    </submittedName>
</protein>
<evidence type="ECO:0000256" key="3">
    <source>
        <dbReference type="ARBA" id="ARBA00022527"/>
    </source>
</evidence>
<dbReference type="Proteomes" id="UP000186594">
    <property type="component" value="Unassembled WGS sequence"/>
</dbReference>
<reference evidence="12 13" key="1">
    <citation type="submission" date="2016-04" db="EMBL/GenBank/DDBJ databases">
        <title>Evolutionary innovation and constraint leading to complex multicellularity in the Ascomycota.</title>
        <authorList>
            <person name="Cisse O."/>
            <person name="Nguyen A."/>
            <person name="Hewitt D.A."/>
            <person name="Jedd G."/>
            <person name="Stajich J.E."/>
        </authorList>
    </citation>
    <scope>NUCLEOTIDE SEQUENCE [LARGE SCALE GENOMIC DNA]</scope>
    <source>
        <strain evidence="12 13">DAH-3</strain>
    </source>
</reference>
<dbReference type="PROSITE" id="PS50011">
    <property type="entry name" value="PROTEIN_KINASE_DOM"/>
    <property type="match status" value="1"/>
</dbReference>
<evidence type="ECO:0000256" key="6">
    <source>
        <dbReference type="ARBA" id="ARBA00022777"/>
    </source>
</evidence>
<dbReference type="GO" id="GO:0005634">
    <property type="term" value="C:nucleus"/>
    <property type="evidence" value="ECO:0007669"/>
    <property type="project" value="TreeGrafter"/>
</dbReference>
<dbReference type="OrthoDB" id="377346at2759"/>
<dbReference type="Gene3D" id="1.10.510.10">
    <property type="entry name" value="Transferase(Phosphotransferase) domain 1"/>
    <property type="match status" value="1"/>
</dbReference>
<evidence type="ECO:0000259" key="10">
    <source>
        <dbReference type="PROSITE" id="PS50011"/>
    </source>
</evidence>
<organism evidence="12 13">
    <name type="scientific">Neolecta irregularis (strain DAH-3)</name>
    <dbReference type="NCBI Taxonomy" id="1198029"/>
    <lineage>
        <taxon>Eukaryota</taxon>
        <taxon>Fungi</taxon>
        <taxon>Dikarya</taxon>
        <taxon>Ascomycota</taxon>
        <taxon>Taphrinomycotina</taxon>
        <taxon>Neolectales</taxon>
        <taxon>Neolectaceae</taxon>
        <taxon>Neolecta</taxon>
    </lineage>
</organism>
<gene>
    <name evidence="12" type="ORF">NEOLI_003054</name>
</gene>
<dbReference type="PROSITE" id="PS00108">
    <property type="entry name" value="PROTEIN_KINASE_ST"/>
    <property type="match status" value="1"/>
</dbReference>
<evidence type="ECO:0000313" key="12">
    <source>
        <dbReference type="EMBL" id="OLL24386.1"/>
    </source>
</evidence>
<evidence type="ECO:0000256" key="1">
    <source>
        <dbReference type="ARBA" id="ARBA00004496"/>
    </source>
</evidence>
<feature type="domain" description="Cryptic POLO box 1 (CPB1)" evidence="11">
    <location>
        <begin position="482"/>
        <end position="567"/>
    </location>
</feature>
<comment type="caution">
    <text evidence="12">The sequence shown here is derived from an EMBL/GenBank/DDBJ whole genome shotgun (WGS) entry which is preliminary data.</text>
</comment>
<name>A0A1U7LNZ5_NEOID</name>
<dbReference type="PANTHER" id="PTHR24345">
    <property type="entry name" value="SERINE/THREONINE-PROTEIN KINASE PLK"/>
    <property type="match status" value="1"/>
</dbReference>
<dbReference type="FunFam" id="3.30.200.20:FF:000042">
    <property type="entry name" value="Aurora kinase A"/>
    <property type="match status" value="1"/>
</dbReference>
<dbReference type="Gene3D" id="3.30.1120.120">
    <property type="match status" value="1"/>
</dbReference>
<evidence type="ECO:0000256" key="4">
    <source>
        <dbReference type="ARBA" id="ARBA00022679"/>
    </source>
</evidence>
<keyword evidence="3" id="KW-0723">Serine/threonine-protein kinase</keyword>
<dbReference type="PANTHER" id="PTHR24345:SF91">
    <property type="entry name" value="SERINE_THREONINE-PROTEIN KINASE PLK4"/>
    <property type="match status" value="1"/>
</dbReference>
<dbReference type="STRING" id="1198029.A0A1U7LNZ5"/>
<keyword evidence="6 12" id="KW-0418">Kinase</keyword>
<dbReference type="EMBL" id="LXFE01000835">
    <property type="protein sequence ID" value="OLL24386.1"/>
    <property type="molecule type" value="Genomic_DNA"/>
</dbReference>
<dbReference type="SUPFAM" id="SSF56112">
    <property type="entry name" value="Protein kinase-like (PK-like)"/>
    <property type="match status" value="1"/>
</dbReference>
<dbReference type="SMART" id="SM00220">
    <property type="entry name" value="S_TKc"/>
    <property type="match status" value="1"/>
</dbReference>
<dbReference type="InterPro" id="IPR008271">
    <property type="entry name" value="Ser/Thr_kinase_AS"/>
</dbReference>
<evidence type="ECO:0000259" key="11">
    <source>
        <dbReference type="PROSITE" id="PS51984"/>
    </source>
</evidence>
<dbReference type="Gene3D" id="3.30.1120.30">
    <property type="entry name" value="POLO box domain"/>
    <property type="match status" value="1"/>
</dbReference>
<dbReference type="OMA" id="FEIRYIN"/>
<dbReference type="PROSITE" id="PS51984">
    <property type="entry name" value="CPB1"/>
    <property type="match status" value="1"/>
</dbReference>
<keyword evidence="2" id="KW-0963">Cytoplasm</keyword>
<keyword evidence="5 8" id="KW-0547">Nucleotide-binding</keyword>
<feature type="region of interest" description="Disordered" evidence="9">
    <location>
        <begin position="355"/>
        <end position="387"/>
    </location>
</feature>
<dbReference type="FunFam" id="1.10.510.10:FF:000571">
    <property type="entry name" value="Maternal embryonic leucine zipper kinase"/>
    <property type="match status" value="1"/>
</dbReference>
<sequence>MTSPYSDKRGWRRSRLPDYPTAIQDYDLCKSVGKGAFGEVFKAQLSHGERRGQKVAVKIIDKGLLNTPLRRRRIANEVSILSKLSHPSILQHLTSFEDERCVYLVSELCSMGSLYRYLADFPDGLEEDEARGVMKSLAQGVEYLHSKRIMHRDLKLSNVLLNSDMTVKIADFGLATRIDLREDDELTLCGTPNYISPEVIARQPYGLETDIWSLGCMFVCLLTGRPPFQSDQVQETLSLVSHGSYTLPKHLSHETKDLIKRLLQLDPKKRLPASQILQHHFFSPSLSILPLPELKESPKQYSWYSKKILPEKAEETFAKYVHPDRRKGLNTVIEEILDSRKLSEHSIKSLPIPEQTSPISKLRKPQNRFAKSPSERIFVTPAPPPPPRAFQGVETMLEEFEWQRDAPPVLERALSRRRGRENEGLSTVLSELEGLQGRKEKSTERVERRTSFDVKSSRHDHNPPNILSNLLARSPQKLPAPHSPVFKYRFTTTDIKPLTQRTKAGLIIVDENGIVLDLDDLNCSVSITGDGENVSVGRRRFPLDQLPAKYLYAYRYASKFISVIRAKTPKVTVDLPGGRVRVMLDGTFESRIQVKSHTILVRLSADSKFLKILVSDSLVWSGDPAFLPRKFLKIWSKTRNWRKQVLSLINASSEDEDNEDNEKDIANETTARYMENIGWCTLDSCNRWGLLFADGVRCKIDEKREKVVWVDSSGRKSVYEMNGMPRWVKERVGLLGEMKPLF</sequence>
<dbReference type="AlphaFoldDB" id="A0A1U7LNZ5"/>
<feature type="compositionally biased region" description="Basic and acidic residues" evidence="9">
    <location>
        <begin position="436"/>
        <end position="462"/>
    </location>
</feature>
<dbReference type="GO" id="GO:0005524">
    <property type="term" value="F:ATP binding"/>
    <property type="evidence" value="ECO:0007669"/>
    <property type="project" value="UniProtKB-UniRule"/>
</dbReference>
<dbReference type="PROSITE" id="PS00107">
    <property type="entry name" value="PROTEIN_KINASE_ATP"/>
    <property type="match status" value="1"/>
</dbReference>
<keyword evidence="4" id="KW-0808">Transferase</keyword>
<proteinExistence type="predicted"/>
<dbReference type="GO" id="GO:0004674">
    <property type="term" value="F:protein serine/threonine kinase activity"/>
    <property type="evidence" value="ECO:0007669"/>
    <property type="project" value="UniProtKB-KW"/>
</dbReference>
<dbReference type="Pfam" id="PF00069">
    <property type="entry name" value="Pkinase"/>
    <property type="match status" value="1"/>
</dbReference>
<evidence type="ECO:0000256" key="5">
    <source>
        <dbReference type="ARBA" id="ARBA00022741"/>
    </source>
</evidence>
<evidence type="ECO:0000256" key="9">
    <source>
        <dbReference type="SAM" id="MobiDB-lite"/>
    </source>
</evidence>
<dbReference type="InterPro" id="IPR017441">
    <property type="entry name" value="Protein_kinase_ATP_BS"/>
</dbReference>
<keyword evidence="7 8" id="KW-0067">ATP-binding</keyword>
<feature type="domain" description="Protein kinase" evidence="10">
    <location>
        <begin position="26"/>
        <end position="282"/>
    </location>
</feature>
<dbReference type="InterPro" id="IPR011009">
    <property type="entry name" value="Kinase-like_dom_sf"/>
</dbReference>
<keyword evidence="13" id="KW-1185">Reference proteome</keyword>